<reference evidence="2 3" key="1">
    <citation type="submission" date="2024-05" db="EMBL/GenBank/DDBJ databases">
        <title>Genetic variation in Jamaican populations of the coffee berry borer (Hypothenemus hampei).</title>
        <authorList>
            <person name="Errbii M."/>
            <person name="Myrie A."/>
        </authorList>
    </citation>
    <scope>NUCLEOTIDE SEQUENCE [LARGE SCALE GENOMIC DNA]</scope>
    <source>
        <strain evidence="2">JA-Hopewell-2020-01-JO</strain>
        <tissue evidence="2">Whole body</tissue>
    </source>
</reference>
<dbReference type="Proteomes" id="UP001566132">
    <property type="component" value="Unassembled WGS sequence"/>
</dbReference>
<feature type="compositionally biased region" description="Low complexity" evidence="1">
    <location>
        <begin position="668"/>
        <end position="683"/>
    </location>
</feature>
<feature type="region of interest" description="Disordered" evidence="1">
    <location>
        <begin position="1056"/>
        <end position="1297"/>
    </location>
</feature>
<feature type="compositionally biased region" description="Basic and acidic residues" evidence="1">
    <location>
        <begin position="616"/>
        <end position="629"/>
    </location>
</feature>
<gene>
    <name evidence="2" type="ORF">ABEB36_002269</name>
</gene>
<feature type="region of interest" description="Disordered" evidence="1">
    <location>
        <begin position="1410"/>
        <end position="1473"/>
    </location>
</feature>
<feature type="compositionally biased region" description="Basic and acidic residues" evidence="1">
    <location>
        <begin position="1137"/>
        <end position="1146"/>
    </location>
</feature>
<name>A0ABD1F5I8_HYPHA</name>
<feature type="compositionally biased region" description="Basic and acidic residues" evidence="1">
    <location>
        <begin position="176"/>
        <end position="194"/>
    </location>
</feature>
<feature type="compositionally biased region" description="Polar residues" evidence="1">
    <location>
        <begin position="291"/>
        <end position="308"/>
    </location>
</feature>
<feature type="region of interest" description="Disordered" evidence="1">
    <location>
        <begin position="1504"/>
        <end position="1536"/>
    </location>
</feature>
<feature type="compositionally biased region" description="Polar residues" evidence="1">
    <location>
        <begin position="1311"/>
        <end position="1330"/>
    </location>
</feature>
<feature type="compositionally biased region" description="Basic and acidic residues" evidence="1">
    <location>
        <begin position="578"/>
        <end position="594"/>
    </location>
</feature>
<feature type="compositionally biased region" description="Polar residues" evidence="1">
    <location>
        <begin position="1287"/>
        <end position="1297"/>
    </location>
</feature>
<feature type="region of interest" description="Disordered" evidence="1">
    <location>
        <begin position="833"/>
        <end position="985"/>
    </location>
</feature>
<sequence>MSRKSTRQIDQFQNEDVAVGSPLRRSTRIQNVVPQQSKTDSSQSPEAPPARLFRGRRTSTQSVDSNENNTPKLKSEASATPSKRGRKPSITTDSEQEQSEKLIRPSRVSTRRRSSVTEEVKEVSNLVKKAIRGRRDSNSSEVSENYEEVKKTRSRRSSVIEDVKEASTPLKKATKTRRDSTSSERLEKNEEVKKTRGRRNTLIEGESETVKPMRLRRSSLDTPKTPSKTPVRRSRRNSAAMDEDDSKTVNKNLEEIKEMEVSIVITPLKKRKIIETLEANLDLSVINESMNDSNNAGTSPKNSNSPNISRKRLNSENEAPLTPRKSPRLSGQSSPSTNVKEISPKPSPCLVQESPKEKNKEENENIDISINANTKTNEQTELLDEDLKSKDDSRNTNTIQEIQTSTQVVNNRVPDVFKPKGTRYSFIEPMEVDEYSIIAADSTVGDESKISPEGSDIFTKNSIEVQQNSNQELENASSSTSLSILNRTITTSALPTDSIISSAEPRDRSKIINDSEIEISDILTIEETDDIVNIGLKSNVQSEIPSSTTKADASLVINNSSLERFKVMLVGNASSPVTEHKSDTKNYCSPDEKQALPVLNRSKSRSPGSPRLSLIPKEEKLIETRKCESKSAFNDNDNESVETPTSKTPNKRLTKSPTFNASPSYMESCSIRSQSKSSPISQRVPDEDDVIKKSRSTSRSPISPGSDVHVTLRRSKTKSPVSRNTSPVINKSLFKSSNSSVAIEKSDNNEDDLNNSRTRSESPVIGRTSDQNKSLRKSISELKKSNSSRNIDINNETLNHSKRESVSLNQFNTTDAKPILDMSITETENINSSNMSLHTNNEGDFNDSTHEPKLQTSLNTSHVNKRSKSRSKSPVVSRTSNAGNDSLNKSRSKSQSPNSSLILHINDSSSQSKHQLESKDLPRSPNSTGMSTSPVPRSNENILNNCGSVRENPDCSISNQSASGSRHEISLDDSKVSNENLEEQEDKLEFSIETNSFGNFENNKLSEEVISQSESLETTDIAVEDNTKKSTSENSKMKLYESTYYDFELPSDDDCLDVKNTDNNAPSDVSKSKAEDKTKDENAPSDVSKSKAEDKTEDETVKTFTIDKDEKEDKNIVDENSPKKSPKENTISNKLVDFIESKKQELDNSTDDENEEIEKEDLYDSFIDDMAEEGEEDTPAEDSNQIIDEGESIGSSDSEPPEEEEYDPDDSFICDEESVELLSGDEYDLDQEKKEKTSRIINTDNLSDEDLILIPKKEKPVSAKKSRIIRPSDDSSDEEETEPVSGENKTTQKTITDLTRDDSVQIIETLVTENSKPDISNSTEILNESHNSSEKRQRKSSLTIQENIKIVGNTNPKLSERINSLVESFCSTMTKGEISMNLSLEFQDSDKKESTNDSIQILSDIKLCPPISDKNDEDSNKIESNVTEPRKIKNMKRRLSKSTSEVYKEQTLAKKRKTKKKKKTKSNTASEDEEALLHSAEDLKAATLNIMDQLVTDVRNRPKRLIKPSRPDNANTSWVVTEIPNPKPSKSSASHEEKIPLANRLKFHPKDFKNRTLMDNNRVKRTETKKLLQKKGVFM</sequence>
<feature type="compositionally biased region" description="Polar residues" evidence="1">
    <location>
        <begin position="955"/>
        <end position="964"/>
    </location>
</feature>
<feature type="region of interest" description="Disordered" evidence="1">
    <location>
        <begin position="1311"/>
        <end position="1341"/>
    </location>
</feature>
<feature type="region of interest" description="Disordered" evidence="1">
    <location>
        <begin position="574"/>
        <end position="774"/>
    </location>
</feature>
<feature type="compositionally biased region" description="Polar residues" evidence="1">
    <location>
        <begin position="329"/>
        <end position="340"/>
    </location>
</feature>
<evidence type="ECO:0008006" key="4">
    <source>
        <dbReference type="Google" id="ProtNLM"/>
    </source>
</evidence>
<feature type="compositionally biased region" description="Polar residues" evidence="1">
    <location>
        <begin position="28"/>
        <end position="45"/>
    </location>
</feature>
<feature type="region of interest" description="Disordered" evidence="1">
    <location>
        <begin position="1"/>
        <end position="250"/>
    </location>
</feature>
<feature type="compositionally biased region" description="Basic and acidic residues" evidence="1">
    <location>
        <begin position="1025"/>
        <end position="1034"/>
    </location>
</feature>
<feature type="compositionally biased region" description="Polar residues" evidence="1">
    <location>
        <begin position="631"/>
        <end position="648"/>
    </location>
</feature>
<organism evidence="2 3">
    <name type="scientific">Hypothenemus hampei</name>
    <name type="common">Coffee berry borer</name>
    <dbReference type="NCBI Taxonomy" id="57062"/>
    <lineage>
        <taxon>Eukaryota</taxon>
        <taxon>Metazoa</taxon>
        <taxon>Ecdysozoa</taxon>
        <taxon>Arthropoda</taxon>
        <taxon>Hexapoda</taxon>
        <taxon>Insecta</taxon>
        <taxon>Pterygota</taxon>
        <taxon>Neoptera</taxon>
        <taxon>Endopterygota</taxon>
        <taxon>Coleoptera</taxon>
        <taxon>Polyphaga</taxon>
        <taxon>Cucujiformia</taxon>
        <taxon>Curculionidae</taxon>
        <taxon>Scolytinae</taxon>
        <taxon>Hypothenemus</taxon>
    </lineage>
</organism>
<evidence type="ECO:0000313" key="3">
    <source>
        <dbReference type="Proteomes" id="UP001566132"/>
    </source>
</evidence>
<feature type="compositionally biased region" description="Basic and acidic residues" evidence="1">
    <location>
        <begin position="965"/>
        <end position="976"/>
    </location>
</feature>
<feature type="compositionally biased region" description="Polar residues" evidence="1">
    <location>
        <begin position="366"/>
        <end position="380"/>
    </location>
</feature>
<protein>
    <recommendedName>
        <fullName evidence="4">Protein slender lobes</fullName>
    </recommendedName>
</protein>
<evidence type="ECO:0000313" key="2">
    <source>
        <dbReference type="EMBL" id="KAL1512728.1"/>
    </source>
</evidence>
<accession>A0ABD1F5I8</accession>
<keyword evidence="3" id="KW-1185">Reference proteome</keyword>
<feature type="compositionally biased region" description="Basic and acidic residues" evidence="1">
    <location>
        <begin position="1070"/>
        <end position="1127"/>
    </location>
</feature>
<feature type="compositionally biased region" description="Acidic residues" evidence="1">
    <location>
        <begin position="1148"/>
        <end position="1180"/>
    </location>
</feature>
<dbReference type="EMBL" id="JBDJPC010000002">
    <property type="protein sequence ID" value="KAL1512728.1"/>
    <property type="molecule type" value="Genomic_DNA"/>
</dbReference>
<feature type="compositionally biased region" description="Acidic residues" evidence="1">
    <location>
        <begin position="1199"/>
        <end position="1229"/>
    </location>
</feature>
<proteinExistence type="predicted"/>
<feature type="compositionally biased region" description="Polar residues" evidence="1">
    <location>
        <begin position="58"/>
        <end position="81"/>
    </location>
</feature>
<feature type="compositionally biased region" description="Polar residues" evidence="1">
    <location>
        <begin position="833"/>
        <end position="843"/>
    </location>
</feature>
<evidence type="ECO:0000256" key="1">
    <source>
        <dbReference type="SAM" id="MobiDB-lite"/>
    </source>
</evidence>
<comment type="caution">
    <text evidence="2">The sequence shown here is derived from an EMBL/GenBank/DDBJ whole genome shotgun (WGS) entry which is preliminary data.</text>
</comment>
<feature type="region of interest" description="Disordered" evidence="1">
    <location>
        <begin position="1011"/>
        <end position="1034"/>
    </location>
</feature>
<feature type="compositionally biased region" description="Polar residues" evidence="1">
    <location>
        <begin position="718"/>
        <end position="741"/>
    </location>
</feature>
<feature type="compositionally biased region" description="Basic and acidic residues" evidence="1">
    <location>
        <begin position="354"/>
        <end position="363"/>
    </location>
</feature>
<feature type="region of interest" description="Disordered" evidence="1">
    <location>
        <begin position="291"/>
        <end position="380"/>
    </location>
</feature>
<feature type="compositionally biased region" description="Polar residues" evidence="1">
    <location>
        <begin position="655"/>
        <end position="667"/>
    </location>
</feature>
<feature type="compositionally biased region" description="Basic residues" evidence="1">
    <location>
        <begin position="1453"/>
        <end position="1465"/>
    </location>
</feature>
<feature type="compositionally biased region" description="Polar residues" evidence="1">
    <location>
        <begin position="924"/>
        <end position="947"/>
    </location>
</feature>